<dbReference type="AlphaFoldDB" id="A0A6P8K7B0"/>
<feature type="chain" id="PRO_5028169404" evidence="10">
    <location>
        <begin position="24"/>
        <end position="275"/>
    </location>
</feature>
<dbReference type="InterPro" id="IPR001254">
    <property type="entry name" value="Trypsin_dom"/>
</dbReference>
<dbReference type="GO" id="GO:0016485">
    <property type="term" value="P:protein processing"/>
    <property type="evidence" value="ECO:0007669"/>
    <property type="project" value="UniProtKB-ARBA"/>
</dbReference>
<dbReference type="GO" id="GO:0004252">
    <property type="term" value="F:serine-type endopeptidase activity"/>
    <property type="evidence" value="ECO:0007669"/>
    <property type="project" value="InterPro"/>
</dbReference>
<keyword evidence="8" id="KW-0865">Zymogen</keyword>
<reference evidence="13" key="1">
    <citation type="submission" date="2025-08" db="UniProtKB">
        <authorList>
            <consortium name="RefSeq"/>
        </authorList>
    </citation>
    <scope>IDENTIFICATION</scope>
    <source>
        <strain evidence="13">Mau12</strain>
        <tissue evidence="13">Whole Body</tissue>
    </source>
</reference>
<keyword evidence="9" id="KW-1015">Disulfide bond</keyword>
<dbReference type="PROSITE" id="PS50240">
    <property type="entry name" value="TRYPSIN_DOM"/>
    <property type="match status" value="1"/>
</dbReference>
<comment type="similarity">
    <text evidence="2">Belongs to the peptidase S1 family.</text>
</comment>
<evidence type="ECO:0000256" key="5">
    <source>
        <dbReference type="ARBA" id="ARBA00022729"/>
    </source>
</evidence>
<evidence type="ECO:0000313" key="12">
    <source>
        <dbReference type="Proteomes" id="UP000515162"/>
    </source>
</evidence>
<dbReference type="Gene3D" id="2.40.10.10">
    <property type="entry name" value="Trypsin-like serine proteases"/>
    <property type="match status" value="1"/>
</dbReference>
<evidence type="ECO:0000256" key="4">
    <source>
        <dbReference type="ARBA" id="ARBA00022670"/>
    </source>
</evidence>
<dbReference type="Pfam" id="PF00089">
    <property type="entry name" value="Trypsin"/>
    <property type="match status" value="1"/>
</dbReference>
<evidence type="ECO:0000256" key="3">
    <source>
        <dbReference type="ARBA" id="ARBA00022525"/>
    </source>
</evidence>
<dbReference type="SMART" id="SM00020">
    <property type="entry name" value="Tryp_SPc"/>
    <property type="match status" value="1"/>
</dbReference>
<gene>
    <name evidence="13" type="primary">LOC117143959</name>
</gene>
<dbReference type="CDD" id="cd00190">
    <property type="entry name" value="Tryp_SPc"/>
    <property type="match status" value="1"/>
</dbReference>
<keyword evidence="5 10" id="KW-0732">Signal</keyword>
<evidence type="ECO:0000256" key="9">
    <source>
        <dbReference type="ARBA" id="ARBA00023157"/>
    </source>
</evidence>
<organism evidence="12 13">
    <name type="scientific">Drosophila mauritiana</name>
    <name type="common">Fruit fly</name>
    <dbReference type="NCBI Taxonomy" id="7226"/>
    <lineage>
        <taxon>Eukaryota</taxon>
        <taxon>Metazoa</taxon>
        <taxon>Ecdysozoa</taxon>
        <taxon>Arthropoda</taxon>
        <taxon>Hexapoda</taxon>
        <taxon>Insecta</taxon>
        <taxon>Pterygota</taxon>
        <taxon>Neoptera</taxon>
        <taxon>Endopterygota</taxon>
        <taxon>Diptera</taxon>
        <taxon>Brachycera</taxon>
        <taxon>Muscomorpha</taxon>
        <taxon>Ephydroidea</taxon>
        <taxon>Drosophilidae</taxon>
        <taxon>Drosophila</taxon>
        <taxon>Sophophora</taxon>
    </lineage>
</organism>
<dbReference type="InterPro" id="IPR043504">
    <property type="entry name" value="Peptidase_S1_PA_chymotrypsin"/>
</dbReference>
<feature type="domain" description="Peptidase S1" evidence="11">
    <location>
        <begin position="45"/>
        <end position="270"/>
    </location>
</feature>
<evidence type="ECO:0000256" key="1">
    <source>
        <dbReference type="ARBA" id="ARBA00004613"/>
    </source>
</evidence>
<evidence type="ECO:0000256" key="10">
    <source>
        <dbReference type="SAM" id="SignalP"/>
    </source>
</evidence>
<keyword evidence="3" id="KW-0964">Secreted</keyword>
<sequence>MSYQIGAVSILALVLLALSFSEASLRRRAFTSETSETANKFSSRIIGGVESDVLAAPYLVSLQNAYGNHFCAGTIIHDQWIITAASCLAGLQKNNVKVVTTTYNNWGSEGWIYSVEDIVMHCNFDSPMYHNDIALIKTHTLFDYDDVTQNITIAPLEDLIDGEKLTIYGYGSTEIGGDFSWELQQLDVTYVAPEKCNATYGGTPDLDVGHLCAVGKVGAGACHGDTGGPIVDSRGRLVGVGNWGVPCGYGFPDVFARISFYYSWIISTINGCAIS</sequence>
<dbReference type="Proteomes" id="UP000515162">
    <property type="component" value="Chromosome 3R"/>
</dbReference>
<proteinExistence type="inferred from homology"/>
<evidence type="ECO:0000256" key="6">
    <source>
        <dbReference type="ARBA" id="ARBA00022801"/>
    </source>
</evidence>
<dbReference type="InterPro" id="IPR009003">
    <property type="entry name" value="Peptidase_S1_PA"/>
</dbReference>
<evidence type="ECO:0000256" key="2">
    <source>
        <dbReference type="ARBA" id="ARBA00007664"/>
    </source>
</evidence>
<evidence type="ECO:0000313" key="13">
    <source>
        <dbReference type="RefSeq" id="XP_033164785.1"/>
    </source>
</evidence>
<name>A0A6P8K7B0_DROMA</name>
<dbReference type="PANTHER" id="PTHR24276">
    <property type="entry name" value="POLYSERASE-RELATED"/>
    <property type="match status" value="1"/>
</dbReference>
<dbReference type="PRINTS" id="PR00722">
    <property type="entry name" value="CHYMOTRYPSIN"/>
</dbReference>
<evidence type="ECO:0000256" key="8">
    <source>
        <dbReference type="ARBA" id="ARBA00023145"/>
    </source>
</evidence>
<dbReference type="InterPro" id="IPR001314">
    <property type="entry name" value="Peptidase_S1A"/>
</dbReference>
<dbReference type="FunFam" id="2.40.10.10:FF:000047">
    <property type="entry name" value="Trypsin eta"/>
    <property type="match status" value="1"/>
</dbReference>
<comment type="subcellular location">
    <subcellularLocation>
        <location evidence="1">Secreted</location>
    </subcellularLocation>
</comment>
<keyword evidence="6" id="KW-0378">Hydrolase</keyword>
<protein>
    <submittedName>
        <fullName evidence="13">Chymotrypsin-2</fullName>
    </submittedName>
</protein>
<dbReference type="RefSeq" id="XP_033164785.1">
    <property type="nucleotide sequence ID" value="XM_033308894.1"/>
</dbReference>
<dbReference type="InterPro" id="IPR050430">
    <property type="entry name" value="Peptidase_S1"/>
</dbReference>
<keyword evidence="4" id="KW-0645">Protease</keyword>
<dbReference type="SUPFAM" id="SSF50494">
    <property type="entry name" value="Trypsin-like serine proteases"/>
    <property type="match status" value="1"/>
</dbReference>
<evidence type="ECO:0000259" key="11">
    <source>
        <dbReference type="PROSITE" id="PS50240"/>
    </source>
</evidence>
<dbReference type="PANTHER" id="PTHR24276:SF96">
    <property type="entry name" value="PEPTIDASE S1 DOMAIN-CONTAINING PROTEIN"/>
    <property type="match status" value="1"/>
</dbReference>
<keyword evidence="7" id="KW-0720">Serine protease</keyword>
<dbReference type="GO" id="GO:0005576">
    <property type="term" value="C:extracellular region"/>
    <property type="evidence" value="ECO:0007669"/>
    <property type="project" value="UniProtKB-SubCell"/>
</dbReference>
<evidence type="ECO:0000256" key="7">
    <source>
        <dbReference type="ARBA" id="ARBA00022825"/>
    </source>
</evidence>
<feature type="signal peptide" evidence="10">
    <location>
        <begin position="1"/>
        <end position="23"/>
    </location>
</feature>
<keyword evidence="12" id="KW-1185">Reference proteome</keyword>
<accession>A0A6P8K7B0</accession>
<dbReference type="GeneID" id="117143959"/>